<sequence>MEIVPAIDISDGKCVRLFKGKKGTEKVYYENPLDALDFWINKGAKRLHFVDLDGAWGSDKNKKTLKNMIIKASNKLKVQIGGGIRSYDQAIELINIGADRIIIGTLAVKNPEVIKKLAKTISSERIIVALDYRKGKIATHGWTVQTDKVPIIIR</sequence>
<protein>
    <recommendedName>
        <fullName evidence="3">1-(5-phosphoribosyl)-5-((5-phosphoribosylamino)methylideneamino)imidazole-4-carboxamide isomerase</fullName>
    </recommendedName>
</protein>
<dbReference type="Pfam" id="PF00977">
    <property type="entry name" value="His_biosynth"/>
    <property type="match status" value="1"/>
</dbReference>
<comment type="similarity">
    <text evidence="1">Belongs to the HisA/HisF family.</text>
</comment>
<name>X1D8J3_9ZZZZ</name>
<gene>
    <name evidence="2" type="ORF">S01H4_51675</name>
</gene>
<dbReference type="AlphaFoldDB" id="X1D8J3"/>
<dbReference type="GO" id="GO:0005737">
    <property type="term" value="C:cytoplasm"/>
    <property type="evidence" value="ECO:0007669"/>
    <property type="project" value="TreeGrafter"/>
</dbReference>
<evidence type="ECO:0000256" key="1">
    <source>
        <dbReference type="ARBA" id="ARBA00009667"/>
    </source>
</evidence>
<feature type="non-terminal residue" evidence="2">
    <location>
        <position position="154"/>
    </location>
</feature>
<dbReference type="GO" id="GO:0000105">
    <property type="term" value="P:L-histidine biosynthetic process"/>
    <property type="evidence" value="ECO:0007669"/>
    <property type="project" value="InterPro"/>
</dbReference>
<dbReference type="InterPro" id="IPR006062">
    <property type="entry name" value="His_biosynth"/>
</dbReference>
<reference evidence="2" key="1">
    <citation type="journal article" date="2014" name="Front. Microbiol.">
        <title>High frequency of phylogenetically diverse reductive dehalogenase-homologous genes in deep subseafloor sedimentary metagenomes.</title>
        <authorList>
            <person name="Kawai M."/>
            <person name="Futagami T."/>
            <person name="Toyoda A."/>
            <person name="Takaki Y."/>
            <person name="Nishi S."/>
            <person name="Hori S."/>
            <person name="Arai W."/>
            <person name="Tsubouchi T."/>
            <person name="Morono Y."/>
            <person name="Uchiyama I."/>
            <person name="Ito T."/>
            <person name="Fujiyama A."/>
            <person name="Inagaki F."/>
            <person name="Takami H."/>
        </authorList>
    </citation>
    <scope>NUCLEOTIDE SEQUENCE</scope>
    <source>
        <strain evidence="2">Expedition CK06-06</strain>
    </source>
</reference>
<organism evidence="2">
    <name type="scientific">marine sediment metagenome</name>
    <dbReference type="NCBI Taxonomy" id="412755"/>
    <lineage>
        <taxon>unclassified sequences</taxon>
        <taxon>metagenomes</taxon>
        <taxon>ecological metagenomes</taxon>
    </lineage>
</organism>
<dbReference type="Gene3D" id="3.20.20.70">
    <property type="entry name" value="Aldolase class I"/>
    <property type="match status" value="1"/>
</dbReference>
<dbReference type="PANTHER" id="PTHR43090">
    <property type="entry name" value="1-(5-PHOSPHORIBOSYL)-5-[(5-PHOSPHORIBOSYLAMINO)METHYLIDENEAMINO] IMIDAZOLE-4-CARBOXAMIDE ISOMERASE"/>
    <property type="match status" value="1"/>
</dbReference>
<evidence type="ECO:0000313" key="2">
    <source>
        <dbReference type="EMBL" id="GAH01404.1"/>
    </source>
</evidence>
<dbReference type="InterPro" id="IPR044524">
    <property type="entry name" value="Isoase_HisA-like"/>
</dbReference>
<comment type="caution">
    <text evidence="2">The sequence shown here is derived from an EMBL/GenBank/DDBJ whole genome shotgun (WGS) entry which is preliminary data.</text>
</comment>
<dbReference type="InterPro" id="IPR011060">
    <property type="entry name" value="RibuloseP-bd_barrel"/>
</dbReference>
<dbReference type="GO" id="GO:0003949">
    <property type="term" value="F:1-(5-phosphoribosyl)-5-[(5-phosphoribosylamino)methylideneamino]imidazole-4-carboxamide isomerase activity"/>
    <property type="evidence" value="ECO:0007669"/>
    <property type="project" value="InterPro"/>
</dbReference>
<dbReference type="EMBL" id="BART01029453">
    <property type="protein sequence ID" value="GAH01404.1"/>
    <property type="molecule type" value="Genomic_DNA"/>
</dbReference>
<proteinExistence type="inferred from homology"/>
<dbReference type="GO" id="GO:0000162">
    <property type="term" value="P:L-tryptophan biosynthetic process"/>
    <property type="evidence" value="ECO:0007669"/>
    <property type="project" value="TreeGrafter"/>
</dbReference>
<dbReference type="PANTHER" id="PTHR43090:SF2">
    <property type="entry name" value="1-(5-PHOSPHORIBOSYL)-5-[(5-PHOSPHORIBOSYLAMINO)METHYLIDENEAMINO] IMIDAZOLE-4-CARBOXAMIDE ISOMERASE"/>
    <property type="match status" value="1"/>
</dbReference>
<dbReference type="InterPro" id="IPR013785">
    <property type="entry name" value="Aldolase_TIM"/>
</dbReference>
<dbReference type="SUPFAM" id="SSF51366">
    <property type="entry name" value="Ribulose-phoshate binding barrel"/>
    <property type="match status" value="1"/>
</dbReference>
<accession>X1D8J3</accession>
<evidence type="ECO:0008006" key="3">
    <source>
        <dbReference type="Google" id="ProtNLM"/>
    </source>
</evidence>